<sequence>KYYEYLEKMSECKENRILLRDMYIENFREKCLQYAQDGDLSCYCFLTPKMFIVKKQNRNEGREFFTCKKRRCEYFEWADDYIDNCFETDLFIASQLDDFSMSIQSLKITITEHINYFYDKIEKQINKISRYNFNNLRKCQDDEENEQKFKIQKTKEADEKIWWYRDNENMNYRRPLLFPDDDEHITEYIQVKITKDKKFLIDLENKLLIKQFYFIFENKTIIDKKTKISLLKILYPETNIDKIKFKNSCKFDFRASNIEIIDE</sequence>
<evidence type="ECO:0000313" key="2">
    <source>
        <dbReference type="Proteomes" id="UP000789366"/>
    </source>
</evidence>
<organism evidence="1 2">
    <name type="scientific">Cetraspora pellucida</name>
    <dbReference type="NCBI Taxonomy" id="1433469"/>
    <lineage>
        <taxon>Eukaryota</taxon>
        <taxon>Fungi</taxon>
        <taxon>Fungi incertae sedis</taxon>
        <taxon>Mucoromycota</taxon>
        <taxon>Glomeromycotina</taxon>
        <taxon>Glomeromycetes</taxon>
        <taxon>Diversisporales</taxon>
        <taxon>Gigasporaceae</taxon>
        <taxon>Cetraspora</taxon>
    </lineage>
</organism>
<gene>
    <name evidence="1" type="ORF">SPELUC_LOCUS10161</name>
</gene>
<proteinExistence type="predicted"/>
<keyword evidence="2" id="KW-1185">Reference proteome</keyword>
<dbReference type="EMBL" id="CAJVPW010018312">
    <property type="protein sequence ID" value="CAG8681104.1"/>
    <property type="molecule type" value="Genomic_DNA"/>
</dbReference>
<protein>
    <submittedName>
        <fullName evidence="1">6269_t:CDS:1</fullName>
    </submittedName>
</protein>
<dbReference type="Proteomes" id="UP000789366">
    <property type="component" value="Unassembled WGS sequence"/>
</dbReference>
<accession>A0ACA9P1X5</accession>
<evidence type="ECO:0000313" key="1">
    <source>
        <dbReference type="EMBL" id="CAG8681104.1"/>
    </source>
</evidence>
<name>A0ACA9P1X5_9GLOM</name>
<feature type="non-terminal residue" evidence="1">
    <location>
        <position position="1"/>
    </location>
</feature>
<reference evidence="1" key="1">
    <citation type="submission" date="2021-06" db="EMBL/GenBank/DDBJ databases">
        <authorList>
            <person name="Kallberg Y."/>
            <person name="Tangrot J."/>
            <person name="Rosling A."/>
        </authorList>
    </citation>
    <scope>NUCLEOTIDE SEQUENCE</scope>
    <source>
        <strain evidence="1">28 12/20/2015</strain>
    </source>
</reference>
<comment type="caution">
    <text evidence="1">The sequence shown here is derived from an EMBL/GenBank/DDBJ whole genome shotgun (WGS) entry which is preliminary data.</text>
</comment>